<protein>
    <submittedName>
        <fullName evidence="1">Uncharacterized protein</fullName>
    </submittedName>
</protein>
<evidence type="ECO:0000313" key="2">
    <source>
        <dbReference type="Proteomes" id="UP000004508"/>
    </source>
</evidence>
<reference evidence="1 2" key="1">
    <citation type="journal article" date="2011" name="Stand. Genomic Sci.">
        <title>Non-contiguous finished genome sequence and contextual data of the filamentous soil bacterium Ktedonobacter racemifer type strain (SOSP1-21).</title>
        <authorList>
            <person name="Chang Y.J."/>
            <person name="Land M."/>
            <person name="Hauser L."/>
            <person name="Chertkov O."/>
            <person name="Del Rio T.G."/>
            <person name="Nolan M."/>
            <person name="Copeland A."/>
            <person name="Tice H."/>
            <person name="Cheng J.F."/>
            <person name="Lucas S."/>
            <person name="Han C."/>
            <person name="Goodwin L."/>
            <person name="Pitluck S."/>
            <person name="Ivanova N."/>
            <person name="Ovchinikova G."/>
            <person name="Pati A."/>
            <person name="Chen A."/>
            <person name="Palaniappan K."/>
            <person name="Mavromatis K."/>
            <person name="Liolios K."/>
            <person name="Brettin T."/>
            <person name="Fiebig A."/>
            <person name="Rohde M."/>
            <person name="Abt B."/>
            <person name="Goker M."/>
            <person name="Detter J.C."/>
            <person name="Woyke T."/>
            <person name="Bristow J."/>
            <person name="Eisen J.A."/>
            <person name="Markowitz V."/>
            <person name="Hugenholtz P."/>
            <person name="Kyrpides N.C."/>
            <person name="Klenk H.P."/>
            <person name="Lapidus A."/>
        </authorList>
    </citation>
    <scope>NUCLEOTIDE SEQUENCE [LARGE SCALE GENOMIC DNA]</scope>
    <source>
        <strain evidence="2">DSM 44963</strain>
    </source>
</reference>
<proteinExistence type="predicted"/>
<gene>
    <name evidence="1" type="ORF">Krac_8376</name>
</gene>
<sequence length="82" mass="9801">MCELAYDKQAHEEWKRIQEKLDRIHEKCAVWREKLSDFNHEFSYEEKREAVSFLGIKAIVWKKGHNPNFEIQCNPPNVASLL</sequence>
<dbReference type="EMBL" id="ADVG01000002">
    <property type="protein sequence ID" value="EFH87055.1"/>
    <property type="molecule type" value="Genomic_DNA"/>
</dbReference>
<accession>D6TMQ5</accession>
<keyword evidence="2" id="KW-1185">Reference proteome</keyword>
<name>D6TMQ5_KTERA</name>
<dbReference type="OrthoDB" id="158624at2"/>
<dbReference type="AlphaFoldDB" id="D6TMQ5"/>
<comment type="caution">
    <text evidence="1">The sequence shown here is derived from an EMBL/GenBank/DDBJ whole genome shotgun (WGS) entry which is preliminary data.</text>
</comment>
<dbReference type="Proteomes" id="UP000004508">
    <property type="component" value="Unassembled WGS sequence"/>
</dbReference>
<dbReference type="InParanoid" id="D6TMQ5"/>
<dbReference type="RefSeq" id="WP_007911881.1">
    <property type="nucleotide sequence ID" value="NZ_ADVG01000002.1"/>
</dbReference>
<organism evidence="1 2">
    <name type="scientific">Ktedonobacter racemifer DSM 44963</name>
    <dbReference type="NCBI Taxonomy" id="485913"/>
    <lineage>
        <taxon>Bacteria</taxon>
        <taxon>Bacillati</taxon>
        <taxon>Chloroflexota</taxon>
        <taxon>Ktedonobacteria</taxon>
        <taxon>Ktedonobacterales</taxon>
        <taxon>Ktedonobacteraceae</taxon>
        <taxon>Ktedonobacter</taxon>
    </lineage>
</organism>
<evidence type="ECO:0000313" key="1">
    <source>
        <dbReference type="EMBL" id="EFH87055.1"/>
    </source>
</evidence>